<dbReference type="EMBL" id="JARJCN010000001">
    <property type="protein sequence ID" value="KAJ7104405.1"/>
    <property type="molecule type" value="Genomic_DNA"/>
</dbReference>
<gene>
    <name evidence="1" type="ORF">B0H15DRAFT_942397</name>
</gene>
<name>A0AAD6UJ28_9AGAR</name>
<dbReference type="SUPFAM" id="SSF51735">
    <property type="entry name" value="NAD(P)-binding Rossmann-fold domains"/>
    <property type="match status" value="1"/>
</dbReference>
<evidence type="ECO:0000313" key="2">
    <source>
        <dbReference type="Proteomes" id="UP001222325"/>
    </source>
</evidence>
<dbReference type="Proteomes" id="UP001222325">
    <property type="component" value="Unassembled WGS sequence"/>
</dbReference>
<reference evidence="1" key="1">
    <citation type="submission" date="2023-03" db="EMBL/GenBank/DDBJ databases">
        <title>Massive genome expansion in bonnet fungi (Mycena s.s.) driven by repeated elements and novel gene families across ecological guilds.</title>
        <authorList>
            <consortium name="Lawrence Berkeley National Laboratory"/>
            <person name="Harder C.B."/>
            <person name="Miyauchi S."/>
            <person name="Viragh M."/>
            <person name="Kuo A."/>
            <person name="Thoen E."/>
            <person name="Andreopoulos B."/>
            <person name="Lu D."/>
            <person name="Skrede I."/>
            <person name="Drula E."/>
            <person name="Henrissat B."/>
            <person name="Morin E."/>
            <person name="Kohler A."/>
            <person name="Barry K."/>
            <person name="LaButti K."/>
            <person name="Morin E."/>
            <person name="Salamov A."/>
            <person name="Lipzen A."/>
            <person name="Mereny Z."/>
            <person name="Hegedus B."/>
            <person name="Baldrian P."/>
            <person name="Stursova M."/>
            <person name="Weitz H."/>
            <person name="Taylor A."/>
            <person name="Grigoriev I.V."/>
            <person name="Nagy L.G."/>
            <person name="Martin F."/>
            <person name="Kauserud H."/>
        </authorList>
    </citation>
    <scope>NUCLEOTIDE SEQUENCE</scope>
    <source>
        <strain evidence="1">CBHHK173m</strain>
    </source>
</reference>
<keyword evidence="2" id="KW-1185">Reference proteome</keyword>
<sequence length="168" mass="18091">MHALATHRVLLSRLEAAPKAVPLPGVEVARVDYADADALAAVFSAHKVDVTGIFTETVPWLVGYTEHGKIRIVGKGEAQVSFTSVSDIAGFVAYVLEDRIFPLEGERACLNELGVLFHALVEHVNEINGELSMGEVKTRLLTFLECGAGSTGWGATAKAEEQGRRECE</sequence>
<evidence type="ECO:0000313" key="1">
    <source>
        <dbReference type="EMBL" id="KAJ7104405.1"/>
    </source>
</evidence>
<accession>A0AAD6UJ28</accession>
<protein>
    <submittedName>
        <fullName evidence="1">Uncharacterized protein</fullName>
    </submittedName>
</protein>
<proteinExistence type="predicted"/>
<organism evidence="1 2">
    <name type="scientific">Mycena belliarum</name>
    <dbReference type="NCBI Taxonomy" id="1033014"/>
    <lineage>
        <taxon>Eukaryota</taxon>
        <taxon>Fungi</taxon>
        <taxon>Dikarya</taxon>
        <taxon>Basidiomycota</taxon>
        <taxon>Agaricomycotina</taxon>
        <taxon>Agaricomycetes</taxon>
        <taxon>Agaricomycetidae</taxon>
        <taxon>Agaricales</taxon>
        <taxon>Marasmiineae</taxon>
        <taxon>Mycenaceae</taxon>
        <taxon>Mycena</taxon>
    </lineage>
</organism>
<dbReference type="InterPro" id="IPR036291">
    <property type="entry name" value="NAD(P)-bd_dom_sf"/>
</dbReference>
<dbReference type="AlphaFoldDB" id="A0AAD6UJ28"/>
<comment type="caution">
    <text evidence="1">The sequence shown here is derived from an EMBL/GenBank/DDBJ whole genome shotgun (WGS) entry which is preliminary data.</text>
</comment>